<dbReference type="Pfam" id="PF00651">
    <property type="entry name" value="BTB"/>
    <property type="match status" value="1"/>
</dbReference>
<evidence type="ECO:0000313" key="3">
    <source>
        <dbReference type="Proteomes" id="UP000887013"/>
    </source>
</evidence>
<dbReference type="SMART" id="SM00225">
    <property type="entry name" value="BTB"/>
    <property type="match status" value="1"/>
</dbReference>
<keyword evidence="3" id="KW-1185">Reference proteome</keyword>
<dbReference type="PANTHER" id="PTHR24413">
    <property type="entry name" value="SPECKLE-TYPE POZ PROTEIN"/>
    <property type="match status" value="1"/>
</dbReference>
<sequence length="376" mass="42886">MSSDLIMSDHMSDVVLKVPHGGYSWRFSAHSAILAARSHTFREMLEERADDPVPSAMTVIGIQPDTMLQLLKYLYLNEYPTEVTADILKNSEKFGLNHLKDHLEEIALQNLTIAQACYLLEGLEIQQYLIKDCVVKDAYEAIVFGGVWRWGRRYCSQINRPLKDEIVAEIIMDMLCCIRRSSIREKDTIPEAAFNKFNGCLPKRCRYKTPEDALDYCNSWQTSGSWELLTESLPEECKSLCLQMSFDKSVMLIGITFEICAPCGTKGYLLVYRELDRKEVFRQEINCFQGSYRKLSRMSDPEHWMKAEVLLSEPLILSSGEIYSIYLKTAGKPCCLPSSSLPKKKRIGSVFATAHGQKVKAVQELYLIPDVRATWG</sequence>
<dbReference type="OrthoDB" id="6434255at2759"/>
<evidence type="ECO:0000313" key="2">
    <source>
        <dbReference type="EMBL" id="GFS83660.1"/>
    </source>
</evidence>
<dbReference type="Proteomes" id="UP000887013">
    <property type="component" value="Unassembled WGS sequence"/>
</dbReference>
<dbReference type="Gene3D" id="3.30.710.10">
    <property type="entry name" value="Potassium Channel Kv1.1, Chain A"/>
    <property type="match status" value="1"/>
</dbReference>
<dbReference type="AlphaFoldDB" id="A0A8X6MY94"/>
<proteinExistence type="predicted"/>
<name>A0A8X6MY94_NEPPI</name>
<dbReference type="CDD" id="cd18186">
    <property type="entry name" value="BTB_POZ_ZBTB_KLHL-like"/>
    <property type="match status" value="1"/>
</dbReference>
<evidence type="ECO:0000259" key="1">
    <source>
        <dbReference type="PROSITE" id="PS50097"/>
    </source>
</evidence>
<dbReference type="PROSITE" id="PS50097">
    <property type="entry name" value="BTB"/>
    <property type="match status" value="1"/>
</dbReference>
<feature type="domain" description="BTB" evidence="1">
    <location>
        <begin position="12"/>
        <end position="83"/>
    </location>
</feature>
<reference evidence="2" key="1">
    <citation type="submission" date="2020-08" db="EMBL/GenBank/DDBJ databases">
        <title>Multicomponent nature underlies the extraordinary mechanical properties of spider dragline silk.</title>
        <authorList>
            <person name="Kono N."/>
            <person name="Nakamura H."/>
            <person name="Mori M."/>
            <person name="Yoshida Y."/>
            <person name="Ohtoshi R."/>
            <person name="Malay A.D."/>
            <person name="Moran D.A.P."/>
            <person name="Tomita M."/>
            <person name="Numata K."/>
            <person name="Arakawa K."/>
        </authorList>
    </citation>
    <scope>NUCLEOTIDE SEQUENCE</scope>
</reference>
<dbReference type="InterPro" id="IPR011333">
    <property type="entry name" value="SKP1/BTB/POZ_sf"/>
</dbReference>
<dbReference type="SUPFAM" id="SSF54695">
    <property type="entry name" value="POZ domain"/>
    <property type="match status" value="1"/>
</dbReference>
<dbReference type="EMBL" id="BMAW01003446">
    <property type="protein sequence ID" value="GFS83660.1"/>
    <property type="molecule type" value="Genomic_DNA"/>
</dbReference>
<comment type="caution">
    <text evidence="2">The sequence shown here is derived from an EMBL/GenBank/DDBJ whole genome shotgun (WGS) entry which is preliminary data.</text>
</comment>
<organism evidence="2 3">
    <name type="scientific">Nephila pilipes</name>
    <name type="common">Giant wood spider</name>
    <name type="synonym">Nephila maculata</name>
    <dbReference type="NCBI Taxonomy" id="299642"/>
    <lineage>
        <taxon>Eukaryota</taxon>
        <taxon>Metazoa</taxon>
        <taxon>Ecdysozoa</taxon>
        <taxon>Arthropoda</taxon>
        <taxon>Chelicerata</taxon>
        <taxon>Arachnida</taxon>
        <taxon>Araneae</taxon>
        <taxon>Araneomorphae</taxon>
        <taxon>Entelegynae</taxon>
        <taxon>Araneoidea</taxon>
        <taxon>Nephilidae</taxon>
        <taxon>Nephila</taxon>
    </lineage>
</organism>
<dbReference type="InterPro" id="IPR000210">
    <property type="entry name" value="BTB/POZ_dom"/>
</dbReference>
<protein>
    <recommendedName>
        <fullName evidence="1">BTB domain-containing protein</fullName>
    </recommendedName>
</protein>
<gene>
    <name evidence="2" type="primary">X975_14547</name>
    <name evidence="2" type="ORF">NPIL_362311</name>
</gene>
<accession>A0A8X6MY94</accession>